<feature type="transmembrane region" description="Helical" evidence="1">
    <location>
        <begin position="177"/>
        <end position="194"/>
    </location>
</feature>
<evidence type="ECO:0000313" key="3">
    <source>
        <dbReference type="EMBL" id="MCP9764609.1"/>
    </source>
</evidence>
<keyword evidence="1" id="KW-0812">Transmembrane</keyword>
<dbReference type="AlphaFoldDB" id="A0AAE3KVG1"/>
<feature type="transmembrane region" description="Helical" evidence="1">
    <location>
        <begin position="38"/>
        <end position="58"/>
    </location>
</feature>
<reference evidence="2 4" key="1">
    <citation type="submission" date="2018-11" db="EMBL/GenBank/DDBJ databases">
        <title>Novel bacteria species description.</title>
        <authorList>
            <person name="Han J.-H."/>
        </authorList>
    </citation>
    <scope>NUCLEOTIDE SEQUENCE [LARGE SCALE GENOMIC DNA]</scope>
    <source>
        <strain evidence="2 4">KCTC23259</strain>
    </source>
</reference>
<organism evidence="2 4">
    <name type="scientific">Lacihabitans soyangensis</name>
    <dbReference type="NCBI Taxonomy" id="869394"/>
    <lineage>
        <taxon>Bacteria</taxon>
        <taxon>Pseudomonadati</taxon>
        <taxon>Bacteroidota</taxon>
        <taxon>Cytophagia</taxon>
        <taxon>Cytophagales</taxon>
        <taxon>Leadbetterellaceae</taxon>
        <taxon>Lacihabitans</taxon>
    </lineage>
</organism>
<feature type="transmembrane region" description="Helical" evidence="1">
    <location>
        <begin position="5"/>
        <end position="26"/>
    </location>
</feature>
<dbReference type="EMBL" id="RJUF01000071">
    <property type="protein sequence ID" value="MCP9764136.1"/>
    <property type="molecule type" value="Genomic_DNA"/>
</dbReference>
<accession>A0AAE3KVG1</accession>
<dbReference type="GO" id="GO:0016020">
    <property type="term" value="C:membrane"/>
    <property type="evidence" value="ECO:0007669"/>
    <property type="project" value="TreeGrafter"/>
</dbReference>
<feature type="transmembrane region" description="Helical" evidence="1">
    <location>
        <begin position="70"/>
        <end position="86"/>
    </location>
</feature>
<dbReference type="InterPro" id="IPR010721">
    <property type="entry name" value="UstE-like"/>
</dbReference>
<dbReference type="PANTHER" id="PTHR32251:SF23">
    <property type="entry name" value="3-OXO-5-ALPHA-STEROID 4-DEHYDROGENASE (DUF1295)"/>
    <property type="match status" value="1"/>
</dbReference>
<evidence type="ECO:0000313" key="4">
    <source>
        <dbReference type="Proteomes" id="UP001204144"/>
    </source>
</evidence>
<dbReference type="EMBL" id="RJUF01000174">
    <property type="protein sequence ID" value="MCP9764609.1"/>
    <property type="molecule type" value="Genomic_DNA"/>
</dbReference>
<protein>
    <submittedName>
        <fullName evidence="2">DUF1295 domain-containing protein</fullName>
    </submittedName>
</protein>
<keyword evidence="4" id="KW-1185">Reference proteome</keyword>
<proteinExistence type="predicted"/>
<gene>
    <name evidence="2" type="ORF">EGI31_14380</name>
    <name evidence="3" type="ORF">EGI31_16840</name>
</gene>
<feature type="transmembrane region" description="Helical" evidence="1">
    <location>
        <begin position="265"/>
        <end position="283"/>
    </location>
</feature>
<sequence length="310" mass="36358">MKFNLILISSLLILALIIVPVFTFYFDTNHPLSDFQTSTLYFLVKLMLGLSGFVFIIGEITKNNSQVDKLWSILPAIYVWIVAFASDFNTRVVLMAFLVTIWAVRLTYNFNRRGGYSWKFWQGEEDYRWEVLRQNPAFKSKIAWKLFHLLFICVYQMSLILLFTMPSIVAWQGENPLGLFDLILTGLFLFFLIFETVADQQQWNYQTVKYAKKAPKEPLEGDYAKGFVDTGLWSKMRHPNYFAEQSIWLVFYLFSVSASGRWLNWSVMGIILLLLLFQGSADFSEKISAEKYPAYKDYLKRVPRFLPKLW</sequence>
<feature type="transmembrane region" description="Helical" evidence="1">
    <location>
        <begin position="146"/>
        <end position="171"/>
    </location>
</feature>
<evidence type="ECO:0000313" key="2">
    <source>
        <dbReference type="EMBL" id="MCP9764136.1"/>
    </source>
</evidence>
<dbReference type="RefSeq" id="WP_255037893.1">
    <property type="nucleotide sequence ID" value="NZ_RJUF01000071.1"/>
</dbReference>
<dbReference type="Pfam" id="PF06966">
    <property type="entry name" value="DUF1295"/>
    <property type="match status" value="1"/>
</dbReference>
<dbReference type="Gene3D" id="1.20.120.1630">
    <property type="match status" value="1"/>
</dbReference>
<dbReference type="Proteomes" id="UP001204144">
    <property type="component" value="Unassembled WGS sequence"/>
</dbReference>
<dbReference type="PANTHER" id="PTHR32251">
    <property type="entry name" value="3-OXO-5-ALPHA-STEROID 4-DEHYDROGENASE"/>
    <property type="match status" value="1"/>
</dbReference>
<name>A0AAE3KVG1_9BACT</name>
<comment type="caution">
    <text evidence="2">The sequence shown here is derived from an EMBL/GenBank/DDBJ whole genome shotgun (WGS) entry which is preliminary data.</text>
</comment>
<keyword evidence="1" id="KW-0472">Membrane</keyword>
<feature type="transmembrane region" description="Helical" evidence="1">
    <location>
        <begin position="92"/>
        <end position="110"/>
    </location>
</feature>
<evidence type="ECO:0000256" key="1">
    <source>
        <dbReference type="SAM" id="Phobius"/>
    </source>
</evidence>
<keyword evidence="1" id="KW-1133">Transmembrane helix</keyword>